<evidence type="ECO:0000313" key="7">
    <source>
        <dbReference type="EMBL" id="BBO70444.1"/>
    </source>
</evidence>
<dbReference type="Proteomes" id="UP000427906">
    <property type="component" value="Chromosome"/>
</dbReference>
<feature type="transmembrane region" description="Helical" evidence="5">
    <location>
        <begin position="203"/>
        <end position="219"/>
    </location>
</feature>
<feature type="transmembrane region" description="Helical" evidence="5">
    <location>
        <begin position="239"/>
        <end position="259"/>
    </location>
</feature>
<dbReference type="SUPFAM" id="SSF52343">
    <property type="entry name" value="Ferredoxin reductase-like, C-terminal NADP-linked domain"/>
    <property type="match status" value="1"/>
</dbReference>
<feature type="transmembrane region" description="Helical" evidence="5">
    <location>
        <begin position="67"/>
        <end position="85"/>
    </location>
</feature>
<dbReference type="PRINTS" id="PR00410">
    <property type="entry name" value="PHEHYDRXLASE"/>
</dbReference>
<keyword evidence="2 5" id="KW-0812">Transmembrane</keyword>
<dbReference type="Gene3D" id="2.40.30.10">
    <property type="entry name" value="Translation factors"/>
    <property type="match status" value="1"/>
</dbReference>
<sequence>MTRPLPETFFPAVGKIIPSGWCRLWAFGIVCGFLLLLAGALAIPFYFESPSIWYKFGMEKVSLRTGKLMGMGGGLLLLLQLPLAARLKALDRIFSLPGLMRQHRLHAWIIAAAALVHPVGVLLSEGTFFVPLEIRYWPEWVGAGLMAIILIQVGCSRWRLRLGLAFHVWMNLHRIMGVLIAVLLIVHVLAVSETFSEDGPPRLAVWIAAGIFALLWALVRSAWVRAGRRPYVVSRIKPVGADCTGVTLVPVTAFPFLYAPGQFAYVSFRSRKVSREPHAFTLSSTPSRPGMLQFTIRACGDWTRHVDRIQPGDRALVQGPFGRFGHLFTSPGRPLIMIAGGIGITPMLSMLRFMADENDPRPIILIWSTRTPAHLMFGEELDLLAVKLTGLRRVPMFTRNTEDGGQTGRLNRQSLESILHGCDRRSAVFLCGPPLMMDQVRSDLKMLGFPARAIFSESFGF</sequence>
<evidence type="ECO:0000313" key="8">
    <source>
        <dbReference type="Proteomes" id="UP000427906"/>
    </source>
</evidence>
<dbReference type="KEGG" id="dalk:DSCA_43740"/>
<dbReference type="InterPro" id="IPR013130">
    <property type="entry name" value="Fe3_Rdtase_TM_dom"/>
</dbReference>
<comment type="subcellular location">
    <subcellularLocation>
        <location evidence="1">Membrane</location>
        <topology evidence="1">Multi-pass membrane protein</topology>
    </subcellularLocation>
</comment>
<keyword evidence="8" id="KW-1185">Reference proteome</keyword>
<keyword evidence="3 5" id="KW-1133">Transmembrane helix</keyword>
<dbReference type="RefSeq" id="WP_155318394.1">
    <property type="nucleotide sequence ID" value="NZ_AP021874.1"/>
</dbReference>
<feature type="transmembrane region" description="Helical" evidence="5">
    <location>
        <begin position="105"/>
        <end position="128"/>
    </location>
</feature>
<dbReference type="GO" id="GO:0016491">
    <property type="term" value="F:oxidoreductase activity"/>
    <property type="evidence" value="ECO:0007669"/>
    <property type="project" value="InterPro"/>
</dbReference>
<dbReference type="Gene3D" id="3.40.50.80">
    <property type="entry name" value="Nucleotide-binding domain of ferredoxin-NADP reductase (FNR) module"/>
    <property type="match status" value="1"/>
</dbReference>
<evidence type="ECO:0000256" key="1">
    <source>
        <dbReference type="ARBA" id="ARBA00004141"/>
    </source>
</evidence>
<feature type="domain" description="FAD-binding FR-type" evidence="6">
    <location>
        <begin position="226"/>
        <end position="327"/>
    </location>
</feature>
<feature type="transmembrane region" description="Helical" evidence="5">
    <location>
        <begin position="24"/>
        <end position="47"/>
    </location>
</feature>
<dbReference type="GO" id="GO:0016020">
    <property type="term" value="C:membrane"/>
    <property type="evidence" value="ECO:0007669"/>
    <property type="project" value="UniProtKB-SubCell"/>
</dbReference>
<reference evidence="7 8" key="1">
    <citation type="submission" date="2019-11" db="EMBL/GenBank/DDBJ databases">
        <title>Comparative genomics of hydrocarbon-degrading Desulfosarcina strains.</title>
        <authorList>
            <person name="Watanabe M."/>
            <person name="Kojima H."/>
            <person name="Fukui M."/>
        </authorList>
    </citation>
    <scope>NUCLEOTIDE SEQUENCE [LARGE SCALE GENOMIC DNA]</scope>
    <source>
        <strain evidence="7 8">PL12</strain>
    </source>
</reference>
<organism evidence="7 8">
    <name type="scientific">Desulfosarcina alkanivorans</name>
    <dbReference type="NCBI Taxonomy" id="571177"/>
    <lineage>
        <taxon>Bacteria</taxon>
        <taxon>Pseudomonadati</taxon>
        <taxon>Thermodesulfobacteriota</taxon>
        <taxon>Desulfobacteria</taxon>
        <taxon>Desulfobacterales</taxon>
        <taxon>Desulfosarcinaceae</taxon>
        <taxon>Desulfosarcina</taxon>
    </lineage>
</organism>
<dbReference type="InterPro" id="IPR001433">
    <property type="entry name" value="OxRdtase_FAD/NAD-bd"/>
</dbReference>
<evidence type="ECO:0000256" key="2">
    <source>
        <dbReference type="ARBA" id="ARBA00022692"/>
    </source>
</evidence>
<dbReference type="Pfam" id="PF00175">
    <property type="entry name" value="NAD_binding_1"/>
    <property type="match status" value="1"/>
</dbReference>
<feature type="transmembrane region" description="Helical" evidence="5">
    <location>
        <begin position="172"/>
        <end position="191"/>
    </location>
</feature>
<evidence type="ECO:0000256" key="5">
    <source>
        <dbReference type="SAM" id="Phobius"/>
    </source>
</evidence>
<dbReference type="InterPro" id="IPR050415">
    <property type="entry name" value="MRET"/>
</dbReference>
<dbReference type="InterPro" id="IPR017938">
    <property type="entry name" value="Riboflavin_synthase-like_b-brl"/>
</dbReference>
<dbReference type="Pfam" id="PF08022">
    <property type="entry name" value="FAD_binding_8"/>
    <property type="match status" value="1"/>
</dbReference>
<dbReference type="PROSITE" id="PS51384">
    <property type="entry name" value="FAD_FR"/>
    <property type="match status" value="1"/>
</dbReference>
<feature type="transmembrane region" description="Helical" evidence="5">
    <location>
        <begin position="140"/>
        <end position="160"/>
    </location>
</feature>
<name>A0A5K7YVW1_9BACT</name>
<accession>A0A5K7YVW1</accession>
<evidence type="ECO:0000256" key="3">
    <source>
        <dbReference type="ARBA" id="ARBA00022989"/>
    </source>
</evidence>
<dbReference type="Pfam" id="PF01794">
    <property type="entry name" value="Ferric_reduct"/>
    <property type="match status" value="1"/>
</dbReference>
<dbReference type="AlphaFoldDB" id="A0A5K7YVW1"/>
<keyword evidence="4 5" id="KW-0472">Membrane</keyword>
<dbReference type="PANTHER" id="PTHR47354:SF5">
    <property type="entry name" value="PROTEIN RFBI"/>
    <property type="match status" value="1"/>
</dbReference>
<protein>
    <recommendedName>
        <fullName evidence="6">FAD-binding FR-type domain-containing protein</fullName>
    </recommendedName>
</protein>
<evidence type="ECO:0000259" key="6">
    <source>
        <dbReference type="PROSITE" id="PS51384"/>
    </source>
</evidence>
<dbReference type="SUPFAM" id="SSF63380">
    <property type="entry name" value="Riboflavin synthase domain-like"/>
    <property type="match status" value="1"/>
</dbReference>
<dbReference type="EMBL" id="AP021874">
    <property type="protein sequence ID" value="BBO70444.1"/>
    <property type="molecule type" value="Genomic_DNA"/>
</dbReference>
<dbReference type="InterPro" id="IPR013112">
    <property type="entry name" value="FAD-bd_8"/>
</dbReference>
<gene>
    <name evidence="7" type="ORF">DSCA_43740</name>
</gene>
<dbReference type="InterPro" id="IPR017927">
    <property type="entry name" value="FAD-bd_FR_type"/>
</dbReference>
<dbReference type="PANTHER" id="PTHR47354">
    <property type="entry name" value="NADH OXIDOREDUCTASE HCR"/>
    <property type="match status" value="1"/>
</dbReference>
<dbReference type="OrthoDB" id="9786134at2"/>
<dbReference type="InterPro" id="IPR039261">
    <property type="entry name" value="FNR_nucleotide-bd"/>
</dbReference>
<proteinExistence type="predicted"/>
<evidence type="ECO:0000256" key="4">
    <source>
        <dbReference type="ARBA" id="ARBA00023136"/>
    </source>
</evidence>